<gene>
    <name evidence="7" type="primary">purA</name>
    <name evidence="8" type="ORF">FAZ15_03220</name>
</gene>
<dbReference type="RefSeq" id="WP_136899847.1">
    <property type="nucleotide sequence ID" value="NZ_SUME01000001.1"/>
</dbReference>
<sequence length="546" mass="62011">MGDKKVILVLTGEIGTGKSTLTEKLESRFCFKSCKTREGLNYFAQKKLKGKQPDRDFFQKFGTALDVQGDGKWVLEYFQHLYGSEFGNHNLYVIDSARIINQIKHVREAYSYFVFHIHLEAASRTLEQRFFERGEIREMPQSDQIEKYKDYKADETEKQVPKLREEADLVINTDRCNEEDVFVRVASFFKLLPPLKNELVDVIVGGQFGSEGKGQIAAHISPDYDCLMRVGGPNAGHTVFERPTNHVFHLLPSGTHRAPNAKLLIGPGAVLNLEKILQEIRTFNVEYGRLIIDENAIIISEKDIEEERKIAEKISSTAQGVGFATATNIISRLLGEDQHKAKNYLKELRGYLGSTSEELELMYRDGKKILLEGTQGTGLSLHHGLYPHVTSRDTTVSGCLSEAGISPRRVRKIIMVTRSYPIRVGGASGPFVSKEIDMQTIAERSGKDANELIKKEITTTTKKNRRIAEFSWSLFRKACELNSPTDIALTFTDYISKENENARRYESLTEDTRRFVEEIERCSGVKVSLIGTTFDYRAVIDRRNWK</sequence>
<evidence type="ECO:0000256" key="1">
    <source>
        <dbReference type="ARBA" id="ARBA00022598"/>
    </source>
</evidence>
<keyword evidence="1 7" id="KW-0436">Ligase</keyword>
<dbReference type="HAMAP" id="MF_00011">
    <property type="entry name" value="Adenylosucc_synth"/>
    <property type="match status" value="1"/>
</dbReference>
<feature type="binding site" evidence="7">
    <location>
        <begin position="236"/>
        <end position="238"/>
    </location>
    <ligand>
        <name>GTP</name>
        <dbReference type="ChEBI" id="CHEBI:37565"/>
    </ligand>
</feature>
<comment type="subunit">
    <text evidence="7">Homodimer.</text>
</comment>
<dbReference type="SUPFAM" id="SSF52540">
    <property type="entry name" value="P-loop containing nucleoside triphosphate hydrolases"/>
    <property type="match status" value="2"/>
</dbReference>
<feature type="binding site" description="in other chain" evidence="7">
    <location>
        <position position="317"/>
    </location>
    <ligand>
        <name>IMP</name>
        <dbReference type="ChEBI" id="CHEBI:58053"/>
        <note>ligand shared between dimeric partners</note>
    </ligand>
</feature>
<feature type="binding site" description="in other chain" evidence="7">
    <location>
        <position position="375"/>
    </location>
    <ligand>
        <name>IMP</name>
        <dbReference type="ChEBI" id="CHEBI:58053"/>
        <note>ligand shared between dimeric partners</note>
    </ligand>
</feature>
<reference evidence="8 9" key="1">
    <citation type="submission" date="2019-04" db="EMBL/GenBank/DDBJ databases">
        <title>Sphingobacterium olei sp. nov., isolated from oil-contaminated soil.</title>
        <authorList>
            <person name="Liu B."/>
        </authorList>
    </citation>
    <scope>NUCLEOTIDE SEQUENCE [LARGE SCALE GENOMIC DNA]</scope>
    <source>
        <strain evidence="8 9">HAL-9</strain>
    </source>
</reference>
<evidence type="ECO:0000256" key="2">
    <source>
        <dbReference type="ARBA" id="ARBA00022723"/>
    </source>
</evidence>
<dbReference type="InterPro" id="IPR001114">
    <property type="entry name" value="Adenylosuccinate_synthetase"/>
</dbReference>
<dbReference type="Gene3D" id="3.40.50.300">
    <property type="entry name" value="P-loop containing nucleotide triphosphate hydrolases"/>
    <property type="match status" value="1"/>
</dbReference>
<evidence type="ECO:0000313" key="9">
    <source>
        <dbReference type="Proteomes" id="UP000306808"/>
    </source>
</evidence>
<protein>
    <recommendedName>
        <fullName evidence="7">Adenylosuccinate synthetase</fullName>
        <shortName evidence="7">AMPSase</shortName>
        <shortName evidence="7">AdSS</shortName>
        <ecNumber evidence="7">6.3.4.4</ecNumber>
    </recommendedName>
    <alternativeName>
        <fullName evidence="7">IMP--aspartate ligase</fullName>
    </alternativeName>
</protein>
<keyword evidence="7" id="KW-0963">Cytoplasm</keyword>
<comment type="caution">
    <text evidence="7">Lacks conserved residue(s) required for the propagation of feature annotation.</text>
</comment>
<comment type="cofactor">
    <cofactor evidence="7">
        <name>Mg(2+)</name>
        <dbReference type="ChEBI" id="CHEBI:18420"/>
    </cofactor>
    <text evidence="7">Binds 1 Mg(2+) ion per subunit.</text>
</comment>
<feature type="binding site" evidence="7">
    <location>
        <position position="465"/>
    </location>
    <ligand>
        <name>GTP</name>
        <dbReference type="ChEBI" id="CHEBI:37565"/>
    </ligand>
</feature>
<dbReference type="InterPro" id="IPR042110">
    <property type="entry name" value="Adenylosuccinate_synth_dom2"/>
</dbReference>
<comment type="subcellular location">
    <subcellularLocation>
        <location evidence="7">Cytoplasm</location>
    </subcellularLocation>
</comment>
<dbReference type="AlphaFoldDB" id="A0A4U0PK46"/>
<feature type="binding site" evidence="7">
    <location>
        <begin position="491"/>
        <end position="493"/>
    </location>
    <ligand>
        <name>GTP</name>
        <dbReference type="ChEBI" id="CHEBI:37565"/>
    </ligand>
</feature>
<comment type="function">
    <text evidence="7">Plays an important role in the de novo pathway of purine nucleotide biosynthesis. Catalyzes the first committed step in the biosynthesis of AMP from IMP.</text>
</comment>
<comment type="caution">
    <text evidence="8">The sequence shown here is derived from an EMBL/GenBank/DDBJ whole genome shotgun (WGS) entry which is preliminary data.</text>
</comment>
<dbReference type="EMBL" id="SUME01000001">
    <property type="protein sequence ID" value="TJZ63304.1"/>
    <property type="molecule type" value="Genomic_DNA"/>
</dbReference>
<evidence type="ECO:0000256" key="3">
    <source>
        <dbReference type="ARBA" id="ARBA00022741"/>
    </source>
</evidence>
<dbReference type="Gene3D" id="3.90.170.10">
    <property type="entry name" value="Adenylosuccinate Synthetase, subunit A, domain 3"/>
    <property type="match status" value="1"/>
</dbReference>
<dbReference type="UniPathway" id="UPA00075">
    <property type="reaction ID" value="UER00335"/>
</dbReference>
<feature type="active site" description="Proton donor" evidence="7">
    <location>
        <position position="237"/>
    </location>
</feature>
<evidence type="ECO:0000256" key="6">
    <source>
        <dbReference type="ARBA" id="ARBA00023134"/>
    </source>
</evidence>
<organism evidence="8 9">
    <name type="scientific">Sphingobacterium olei</name>
    <dbReference type="NCBI Taxonomy" id="2571155"/>
    <lineage>
        <taxon>Bacteria</taxon>
        <taxon>Pseudomonadati</taxon>
        <taxon>Bacteroidota</taxon>
        <taxon>Sphingobacteriia</taxon>
        <taxon>Sphingobacteriales</taxon>
        <taxon>Sphingobacteriaceae</taxon>
        <taxon>Sphingobacterium</taxon>
    </lineage>
</organism>
<dbReference type="Gene3D" id="1.10.300.10">
    <property type="entry name" value="Adenylosuccinate Synthetase, subunit A, domain 2"/>
    <property type="match status" value="1"/>
</dbReference>
<keyword evidence="2 7" id="KW-0479">Metal-binding</keyword>
<dbReference type="InterPro" id="IPR042109">
    <property type="entry name" value="Adenylosuccinate_synth_dom1"/>
</dbReference>
<dbReference type="GO" id="GO:0005525">
    <property type="term" value="F:GTP binding"/>
    <property type="evidence" value="ECO:0007669"/>
    <property type="project" value="UniProtKB-UniRule"/>
</dbReference>
<dbReference type="GO" id="GO:0044208">
    <property type="term" value="P:'de novo' AMP biosynthetic process"/>
    <property type="evidence" value="ECO:0007669"/>
    <property type="project" value="UniProtKB-UniRule"/>
</dbReference>
<dbReference type="GO" id="GO:0005737">
    <property type="term" value="C:cytoplasm"/>
    <property type="evidence" value="ECO:0007669"/>
    <property type="project" value="UniProtKB-SubCell"/>
</dbReference>
<dbReference type="Pfam" id="PF00709">
    <property type="entry name" value="Adenylsucc_synt"/>
    <property type="match status" value="2"/>
</dbReference>
<comment type="similarity">
    <text evidence="7">Belongs to the adenylosuccinate synthetase family.</text>
</comment>
<dbReference type="InterPro" id="IPR027417">
    <property type="entry name" value="P-loop_NTPase"/>
</dbReference>
<accession>A0A4U0PK46</accession>
<proteinExistence type="inferred from homology"/>
<dbReference type="OrthoDB" id="5524039at2"/>
<keyword evidence="9" id="KW-1185">Reference proteome</keyword>
<name>A0A4U0PK46_9SPHI</name>
<dbReference type="InterPro" id="IPR042111">
    <property type="entry name" value="Adenylosuccinate_synth_dom3"/>
</dbReference>
<feature type="binding site" evidence="7">
    <location>
        <position position="236"/>
    </location>
    <ligand>
        <name>Mg(2+)</name>
        <dbReference type="ChEBI" id="CHEBI:18420"/>
    </ligand>
</feature>
<dbReference type="GO" id="GO:0000287">
    <property type="term" value="F:magnesium ion binding"/>
    <property type="evidence" value="ECO:0007669"/>
    <property type="project" value="UniProtKB-UniRule"/>
</dbReference>
<comment type="catalytic activity">
    <reaction evidence="7">
        <text>IMP + L-aspartate + GTP = N(6)-(1,2-dicarboxyethyl)-AMP + GDP + phosphate + 2 H(+)</text>
        <dbReference type="Rhea" id="RHEA:15753"/>
        <dbReference type="ChEBI" id="CHEBI:15378"/>
        <dbReference type="ChEBI" id="CHEBI:29991"/>
        <dbReference type="ChEBI" id="CHEBI:37565"/>
        <dbReference type="ChEBI" id="CHEBI:43474"/>
        <dbReference type="ChEBI" id="CHEBI:57567"/>
        <dbReference type="ChEBI" id="CHEBI:58053"/>
        <dbReference type="ChEBI" id="CHEBI:58189"/>
        <dbReference type="EC" id="6.3.4.4"/>
    </reaction>
</comment>
<dbReference type="GO" id="GO:0004019">
    <property type="term" value="F:adenylosuccinate synthase activity"/>
    <property type="evidence" value="ECO:0007669"/>
    <property type="project" value="UniProtKB-UniRule"/>
</dbReference>
<evidence type="ECO:0000256" key="5">
    <source>
        <dbReference type="ARBA" id="ARBA00022842"/>
    </source>
</evidence>
<keyword evidence="5 7" id="KW-0460">Magnesium</keyword>
<dbReference type="Proteomes" id="UP000306808">
    <property type="component" value="Unassembled WGS sequence"/>
</dbReference>
<keyword evidence="4 7" id="KW-0658">Purine biosynthesis</keyword>
<comment type="pathway">
    <text evidence="7">Purine metabolism; AMP biosynthesis via de novo pathway; AMP from IMP: step 1/2.</text>
</comment>
<dbReference type="PANTHER" id="PTHR11846:SF0">
    <property type="entry name" value="ADENYLOSUCCINATE SYNTHETASE"/>
    <property type="match status" value="1"/>
</dbReference>
<feature type="binding site" description="in other chain" evidence="7">
    <location>
        <position position="463"/>
    </location>
    <ligand>
        <name>IMP</name>
        <dbReference type="ChEBI" id="CHEBI:58053"/>
        <note>ligand shared between dimeric partners</note>
    </ligand>
</feature>
<dbReference type="PANTHER" id="PTHR11846">
    <property type="entry name" value="ADENYLOSUCCINATE SYNTHETASE"/>
    <property type="match status" value="1"/>
</dbReference>
<feature type="binding site" description="in other chain" evidence="7">
    <location>
        <position position="390"/>
    </location>
    <ligand>
        <name>IMP</name>
        <dbReference type="ChEBI" id="CHEBI:58053"/>
        <note>ligand shared between dimeric partners</note>
    </ligand>
</feature>
<feature type="binding site" evidence="7">
    <location>
        <begin position="459"/>
        <end position="465"/>
    </location>
    <ligand>
        <name>substrate</name>
    </ligand>
</feature>
<feature type="binding site" description="in other chain" evidence="7">
    <location>
        <begin position="234"/>
        <end position="237"/>
    </location>
    <ligand>
        <name>IMP</name>
        <dbReference type="ChEBI" id="CHEBI:58053"/>
        <note>ligand shared between dimeric partners</note>
    </ligand>
</feature>
<evidence type="ECO:0000256" key="4">
    <source>
        <dbReference type="ARBA" id="ARBA00022755"/>
    </source>
</evidence>
<dbReference type="GO" id="GO:0046040">
    <property type="term" value="P:IMP metabolic process"/>
    <property type="evidence" value="ECO:0007669"/>
    <property type="project" value="TreeGrafter"/>
</dbReference>
<keyword evidence="6 7" id="KW-0342">GTP-binding</keyword>
<evidence type="ECO:0000256" key="7">
    <source>
        <dbReference type="HAMAP-Rule" id="MF_00011"/>
    </source>
</evidence>
<evidence type="ECO:0000313" key="8">
    <source>
        <dbReference type="EMBL" id="TJZ63304.1"/>
    </source>
</evidence>
<dbReference type="EC" id="6.3.4.4" evidence="7"/>
<keyword evidence="3 7" id="KW-0547">Nucleotide-binding</keyword>
<dbReference type="Gene3D" id="3.40.440.10">
    <property type="entry name" value="Adenylosuccinate Synthetase, subunit A, domain 1"/>
    <property type="match status" value="2"/>
</dbReference>
<dbReference type="SMART" id="SM00788">
    <property type="entry name" value="Adenylsucc_synt"/>
    <property type="match status" value="1"/>
</dbReference>